<dbReference type="KEGG" id="lel:PVL30_002887"/>
<dbReference type="VEuPathDB" id="FungiDB:LELG_03391"/>
<accession>A5E1A4</accession>
<dbReference type="Proteomes" id="UP000001996">
    <property type="component" value="Unassembled WGS sequence"/>
</dbReference>
<proteinExistence type="predicted"/>
<reference evidence="2 3" key="1">
    <citation type="journal article" date="2009" name="Nature">
        <title>Evolution of pathogenicity and sexual reproduction in eight Candida genomes.</title>
        <authorList>
            <person name="Butler G."/>
            <person name="Rasmussen M.D."/>
            <person name="Lin M.F."/>
            <person name="Santos M.A."/>
            <person name="Sakthikumar S."/>
            <person name="Munro C.A."/>
            <person name="Rheinbay E."/>
            <person name="Grabherr M."/>
            <person name="Forche A."/>
            <person name="Reedy J.L."/>
            <person name="Agrafioti I."/>
            <person name="Arnaud M.B."/>
            <person name="Bates S."/>
            <person name="Brown A.J."/>
            <person name="Brunke S."/>
            <person name="Costanzo M.C."/>
            <person name="Fitzpatrick D.A."/>
            <person name="de Groot P.W."/>
            <person name="Harris D."/>
            <person name="Hoyer L.L."/>
            <person name="Hube B."/>
            <person name="Klis F.M."/>
            <person name="Kodira C."/>
            <person name="Lennard N."/>
            <person name="Logue M.E."/>
            <person name="Martin R."/>
            <person name="Neiman A.M."/>
            <person name="Nikolaou E."/>
            <person name="Quail M.A."/>
            <person name="Quinn J."/>
            <person name="Santos M.C."/>
            <person name="Schmitzberger F.F."/>
            <person name="Sherlock G."/>
            <person name="Shah P."/>
            <person name="Silverstein K.A."/>
            <person name="Skrzypek M.S."/>
            <person name="Soll D."/>
            <person name="Staggs R."/>
            <person name="Stansfield I."/>
            <person name="Stumpf M.P."/>
            <person name="Sudbery P.E."/>
            <person name="Srikantha T."/>
            <person name="Zeng Q."/>
            <person name="Berman J."/>
            <person name="Berriman M."/>
            <person name="Heitman J."/>
            <person name="Gow N.A."/>
            <person name="Lorenz M.C."/>
            <person name="Birren B.W."/>
            <person name="Kellis M."/>
            <person name="Cuomo C.A."/>
        </authorList>
    </citation>
    <scope>NUCLEOTIDE SEQUENCE [LARGE SCALE GENOMIC DNA]</scope>
    <source>
        <strain evidence="3">ATCC 11503 / BCRC 21390 / CBS 2605 / JCM 1781 / NBRC 1676 / NRRL YB-4239</strain>
    </source>
</reference>
<protein>
    <submittedName>
        <fullName evidence="2">Uncharacterized protein</fullName>
    </submittedName>
</protein>
<keyword evidence="3" id="KW-1185">Reference proteome</keyword>
<evidence type="ECO:0000256" key="1">
    <source>
        <dbReference type="SAM" id="MobiDB-lite"/>
    </source>
</evidence>
<organism evidence="2 3">
    <name type="scientific">Lodderomyces elongisporus (strain ATCC 11503 / CBS 2605 / JCM 1781 / NBRC 1676 / NRRL YB-4239)</name>
    <name type="common">Yeast</name>
    <name type="synonym">Saccharomyces elongisporus</name>
    <dbReference type="NCBI Taxonomy" id="379508"/>
    <lineage>
        <taxon>Eukaryota</taxon>
        <taxon>Fungi</taxon>
        <taxon>Dikarya</taxon>
        <taxon>Ascomycota</taxon>
        <taxon>Saccharomycotina</taxon>
        <taxon>Pichiomycetes</taxon>
        <taxon>Debaryomycetaceae</taxon>
        <taxon>Candida/Lodderomyces clade</taxon>
        <taxon>Lodderomyces</taxon>
    </lineage>
</organism>
<dbReference type="HOGENOM" id="CLU_1277826_0_0_1"/>
<dbReference type="AlphaFoldDB" id="A5E1A4"/>
<gene>
    <name evidence="2" type="ORF">LELG_03391</name>
</gene>
<dbReference type="OrthoDB" id="4096201at2759"/>
<feature type="region of interest" description="Disordered" evidence="1">
    <location>
        <begin position="169"/>
        <end position="192"/>
    </location>
</feature>
<dbReference type="InParanoid" id="A5E1A4"/>
<feature type="compositionally biased region" description="Low complexity" evidence="1">
    <location>
        <begin position="169"/>
        <end position="179"/>
    </location>
</feature>
<dbReference type="GeneID" id="5232743"/>
<evidence type="ECO:0000313" key="2">
    <source>
        <dbReference type="EMBL" id="EDK45212.1"/>
    </source>
</evidence>
<name>A5E1A4_LODEL</name>
<evidence type="ECO:0000313" key="3">
    <source>
        <dbReference type="Proteomes" id="UP000001996"/>
    </source>
</evidence>
<sequence length="216" mass="24620">MALCPKPYTFENDIASKTPTQISCVGDSRNGNTKRSCNFLYPSTPNKRICLQPILDNIRNTNDGGANDSHTSQFLLNRKVPSNYYYSSSSEDDDSEDEQTCYNADQARAKRRASTRVSFSNNLDLVKAMSKYSDDEDEDIRLDTFKPAFSVSRRILLDMQYNNSNNNNFNNNNNNNNNTYHHHHHHRSASASSIIKILKSEDEIENLGLQDCFKSN</sequence>
<dbReference type="EMBL" id="CH981527">
    <property type="protein sequence ID" value="EDK45212.1"/>
    <property type="molecule type" value="Genomic_DNA"/>
</dbReference>